<evidence type="ECO:0000313" key="2">
    <source>
        <dbReference type="Proteomes" id="UP001162501"/>
    </source>
</evidence>
<dbReference type="Proteomes" id="UP001162501">
    <property type="component" value="Chromosome 16"/>
</dbReference>
<feature type="non-terminal residue" evidence="1">
    <location>
        <position position="1"/>
    </location>
</feature>
<name>A0AC59YK74_RANTA</name>
<feature type="non-terminal residue" evidence="1">
    <location>
        <position position="213"/>
    </location>
</feature>
<proteinExistence type="predicted"/>
<reference evidence="1" key="2">
    <citation type="submission" date="2025-03" db="EMBL/GenBank/DDBJ databases">
        <authorList>
            <consortium name="ELIXIR-Norway"/>
            <consortium name="Elixir Norway"/>
        </authorList>
    </citation>
    <scope>NUCLEOTIDE SEQUENCE</scope>
</reference>
<evidence type="ECO:0000313" key="1">
    <source>
        <dbReference type="EMBL" id="CAM9741545.1"/>
    </source>
</evidence>
<organism evidence="1 2">
    <name type="scientific">Rangifer tarandus platyrhynchus</name>
    <name type="common">Svalbard reindeer</name>
    <dbReference type="NCBI Taxonomy" id="3082113"/>
    <lineage>
        <taxon>Eukaryota</taxon>
        <taxon>Metazoa</taxon>
        <taxon>Chordata</taxon>
        <taxon>Craniata</taxon>
        <taxon>Vertebrata</taxon>
        <taxon>Euteleostomi</taxon>
        <taxon>Mammalia</taxon>
        <taxon>Eutheria</taxon>
        <taxon>Laurasiatheria</taxon>
        <taxon>Artiodactyla</taxon>
        <taxon>Ruminantia</taxon>
        <taxon>Pecora</taxon>
        <taxon>Cervidae</taxon>
        <taxon>Odocoileinae</taxon>
        <taxon>Rangifer</taxon>
    </lineage>
</organism>
<gene>
    <name evidence="1" type="ORF">MRATA1EN22A_LOCUS6809</name>
</gene>
<accession>A0AC59YK74</accession>
<protein>
    <submittedName>
        <fullName evidence="1">Uncharacterized protein</fullName>
    </submittedName>
</protein>
<sequence>MGDDASLCYQLSNPASSKERKDPKSLKNKVASLAGVSGSREQAVDENVSSSPVDKNSPILDSSLGMSSQDRRDAHTAWKEKAGVASAPPPLGRRGHVPTSSEGRANAQVADSSRSGLLKLEFDISEDAANKAPRPPHPTPSPRKLGKGPSLKPPSRRPRQEKAPEQAEEGPFPPLLLTSLAEPEAGRLGAGPLTTTHLGGARCLPPPLDGSPP</sequence>
<dbReference type="EMBL" id="OX596100">
    <property type="protein sequence ID" value="CAM9741545.1"/>
    <property type="molecule type" value="Genomic_DNA"/>
</dbReference>
<reference evidence="1" key="1">
    <citation type="submission" date="2023-05" db="EMBL/GenBank/DDBJ databases">
        <authorList>
            <consortium name="ELIXIR-Norway"/>
        </authorList>
    </citation>
    <scope>NUCLEOTIDE SEQUENCE</scope>
</reference>